<organism evidence="1 3">
    <name type="scientific">Rotaria sordida</name>
    <dbReference type="NCBI Taxonomy" id="392033"/>
    <lineage>
        <taxon>Eukaryota</taxon>
        <taxon>Metazoa</taxon>
        <taxon>Spiralia</taxon>
        <taxon>Gnathifera</taxon>
        <taxon>Rotifera</taxon>
        <taxon>Eurotatoria</taxon>
        <taxon>Bdelloidea</taxon>
        <taxon>Philodinida</taxon>
        <taxon>Philodinidae</taxon>
        <taxon>Rotaria</taxon>
    </lineage>
</organism>
<dbReference type="Proteomes" id="UP000663823">
    <property type="component" value="Unassembled WGS sequence"/>
</dbReference>
<protein>
    <submittedName>
        <fullName evidence="1">Uncharacterized protein</fullName>
    </submittedName>
</protein>
<evidence type="ECO:0000313" key="2">
    <source>
        <dbReference type="EMBL" id="CAF3911736.1"/>
    </source>
</evidence>
<dbReference type="Proteomes" id="UP000663882">
    <property type="component" value="Unassembled WGS sequence"/>
</dbReference>
<dbReference type="AlphaFoldDB" id="A0A815B2K6"/>
<sequence>MECTPNIRFLSLRLSRIVRDNGIVNSKQFNTPHLRSLQLIAHDVDFKIIVKYMAIFQKVQQLRVETGSFLSNGFKWEEALAGNYPNLKDFVIQYDCDSNSGIAHTFNTMFWKDKKTTKQRDYNIVKEYRDYEIVKEYRDYEIVKEYRDYEIVEERYDYYETLWFGENWQFPTWLSLTRST</sequence>
<reference evidence="1" key="1">
    <citation type="submission" date="2021-02" db="EMBL/GenBank/DDBJ databases">
        <authorList>
            <person name="Nowell W R."/>
        </authorList>
    </citation>
    <scope>NUCLEOTIDE SEQUENCE</scope>
</reference>
<comment type="caution">
    <text evidence="1">The sequence shown here is derived from an EMBL/GenBank/DDBJ whole genome shotgun (WGS) entry which is preliminary data.</text>
</comment>
<dbReference type="EMBL" id="CAJOAX010004573">
    <property type="protein sequence ID" value="CAF3911736.1"/>
    <property type="molecule type" value="Genomic_DNA"/>
</dbReference>
<name>A0A815B2K6_9BILA</name>
<evidence type="ECO:0000313" key="3">
    <source>
        <dbReference type="Proteomes" id="UP000663882"/>
    </source>
</evidence>
<evidence type="ECO:0000313" key="1">
    <source>
        <dbReference type="EMBL" id="CAF1263443.1"/>
    </source>
</evidence>
<dbReference type="EMBL" id="CAJNOO010002390">
    <property type="protein sequence ID" value="CAF1263443.1"/>
    <property type="molecule type" value="Genomic_DNA"/>
</dbReference>
<accession>A0A815B2K6</accession>
<proteinExistence type="predicted"/>
<gene>
    <name evidence="2" type="ORF">OTI717_LOCUS24335</name>
    <name evidence="1" type="ORF">RFH988_LOCUS27802</name>
</gene>